<reference evidence="1 2" key="1">
    <citation type="submission" date="2023-10" db="EMBL/GenBank/DDBJ databases">
        <title>Draft genome sequence of Xylaria bambusicola isolate GMP-LS, the root and basal stem rot pathogen of sugarcane in Indonesia.</title>
        <authorList>
            <person name="Selvaraj P."/>
            <person name="Muralishankar V."/>
            <person name="Muruganantham S."/>
            <person name="Sp S."/>
            <person name="Haryani S."/>
            <person name="Lau K.J.X."/>
            <person name="Naqvi N.I."/>
        </authorList>
    </citation>
    <scope>NUCLEOTIDE SEQUENCE [LARGE SCALE GENOMIC DNA]</scope>
    <source>
        <strain evidence="1">GMP-LS</strain>
    </source>
</reference>
<evidence type="ECO:0000313" key="1">
    <source>
        <dbReference type="EMBL" id="KAK5628650.1"/>
    </source>
</evidence>
<accession>A0AAN7UA50</accession>
<gene>
    <name evidence="1" type="ORF">RRF57_004364</name>
</gene>
<name>A0AAN7UA50_9PEZI</name>
<organism evidence="1 2">
    <name type="scientific">Xylaria bambusicola</name>
    <dbReference type="NCBI Taxonomy" id="326684"/>
    <lineage>
        <taxon>Eukaryota</taxon>
        <taxon>Fungi</taxon>
        <taxon>Dikarya</taxon>
        <taxon>Ascomycota</taxon>
        <taxon>Pezizomycotina</taxon>
        <taxon>Sordariomycetes</taxon>
        <taxon>Xylariomycetidae</taxon>
        <taxon>Xylariales</taxon>
        <taxon>Xylariaceae</taxon>
        <taxon>Xylaria</taxon>
    </lineage>
</organism>
<dbReference type="EMBL" id="JAWHQM010000009">
    <property type="protein sequence ID" value="KAK5628650.1"/>
    <property type="molecule type" value="Genomic_DNA"/>
</dbReference>
<comment type="caution">
    <text evidence="1">The sequence shown here is derived from an EMBL/GenBank/DDBJ whole genome shotgun (WGS) entry which is preliminary data.</text>
</comment>
<dbReference type="AlphaFoldDB" id="A0AAN7UA50"/>
<evidence type="ECO:0000313" key="2">
    <source>
        <dbReference type="Proteomes" id="UP001305414"/>
    </source>
</evidence>
<protein>
    <submittedName>
        <fullName evidence="1">Uncharacterized protein</fullName>
    </submittedName>
</protein>
<sequence>MTLAHLGRAASLLKLFSLVPDERRIRMQSQCARYRVDIDENKGGLNWIAMADFNQSIVWILSWFDCDAGQIFQLVFHIG</sequence>
<dbReference type="Proteomes" id="UP001305414">
    <property type="component" value="Unassembled WGS sequence"/>
</dbReference>
<keyword evidence="2" id="KW-1185">Reference proteome</keyword>
<proteinExistence type="predicted"/>